<evidence type="ECO:0000256" key="1">
    <source>
        <dbReference type="SAM" id="SignalP"/>
    </source>
</evidence>
<keyword evidence="4" id="KW-1185">Reference proteome</keyword>
<dbReference type="Gene3D" id="3.40.710.10">
    <property type="entry name" value="DD-peptidase/beta-lactamase superfamily"/>
    <property type="match status" value="1"/>
</dbReference>
<gene>
    <name evidence="3" type="ORF">GCM10009539_35010</name>
</gene>
<feature type="chain" id="PRO_5046063282" evidence="1">
    <location>
        <begin position="25"/>
        <end position="393"/>
    </location>
</feature>
<keyword evidence="3" id="KW-0378">Hydrolase</keyword>
<reference evidence="3 4" key="1">
    <citation type="journal article" date="2019" name="Int. J. Syst. Evol. Microbiol.">
        <title>The Global Catalogue of Microorganisms (GCM) 10K type strain sequencing project: providing services to taxonomists for standard genome sequencing and annotation.</title>
        <authorList>
            <consortium name="The Broad Institute Genomics Platform"/>
            <consortium name="The Broad Institute Genome Sequencing Center for Infectious Disease"/>
            <person name="Wu L."/>
            <person name="Ma J."/>
        </authorList>
    </citation>
    <scope>NUCLEOTIDE SEQUENCE [LARGE SCALE GENOMIC DNA]</scope>
    <source>
        <strain evidence="3 4">JCM 10425</strain>
    </source>
</reference>
<evidence type="ECO:0000313" key="4">
    <source>
        <dbReference type="Proteomes" id="UP001500967"/>
    </source>
</evidence>
<dbReference type="InterPro" id="IPR012338">
    <property type="entry name" value="Beta-lactam/transpept-like"/>
</dbReference>
<keyword evidence="1" id="KW-0732">Signal</keyword>
<dbReference type="SUPFAM" id="SSF56601">
    <property type="entry name" value="beta-lactamase/transpeptidase-like"/>
    <property type="match status" value="1"/>
</dbReference>
<dbReference type="GO" id="GO:0016787">
    <property type="term" value="F:hydrolase activity"/>
    <property type="evidence" value="ECO:0007669"/>
    <property type="project" value="UniProtKB-KW"/>
</dbReference>
<evidence type="ECO:0000313" key="3">
    <source>
        <dbReference type="EMBL" id="GAA0246670.1"/>
    </source>
</evidence>
<dbReference type="PANTHER" id="PTHR46825">
    <property type="entry name" value="D-ALANYL-D-ALANINE-CARBOXYPEPTIDASE/ENDOPEPTIDASE AMPH"/>
    <property type="match status" value="1"/>
</dbReference>
<dbReference type="InterPro" id="IPR050491">
    <property type="entry name" value="AmpC-like"/>
</dbReference>
<proteinExistence type="predicted"/>
<feature type="signal peptide" evidence="1">
    <location>
        <begin position="1"/>
        <end position="24"/>
    </location>
</feature>
<name>A0ABN0UD57_9ACTN</name>
<dbReference type="Pfam" id="PF00144">
    <property type="entry name" value="Beta-lactamase"/>
    <property type="match status" value="1"/>
</dbReference>
<dbReference type="Proteomes" id="UP001500967">
    <property type="component" value="Unassembled WGS sequence"/>
</dbReference>
<dbReference type="PANTHER" id="PTHR46825:SF7">
    <property type="entry name" value="D-ALANYL-D-ALANINE CARBOXYPEPTIDASE"/>
    <property type="match status" value="1"/>
</dbReference>
<comment type="caution">
    <text evidence="3">The sequence shown here is derived from an EMBL/GenBank/DDBJ whole genome shotgun (WGS) entry which is preliminary data.</text>
</comment>
<feature type="domain" description="Beta-lactamase-related" evidence="2">
    <location>
        <begin position="44"/>
        <end position="369"/>
    </location>
</feature>
<dbReference type="InterPro" id="IPR001466">
    <property type="entry name" value="Beta-lactam-related"/>
</dbReference>
<protein>
    <submittedName>
        <fullName evidence="3">Serine hydrolase domain-containing protein</fullName>
    </submittedName>
</protein>
<evidence type="ECO:0000259" key="2">
    <source>
        <dbReference type="Pfam" id="PF00144"/>
    </source>
</evidence>
<dbReference type="RefSeq" id="WP_344649891.1">
    <property type="nucleotide sequence ID" value="NZ_BAAAGX010000014.1"/>
</dbReference>
<organism evidence="3 4">
    <name type="scientific">Cryptosporangium japonicum</name>
    <dbReference type="NCBI Taxonomy" id="80872"/>
    <lineage>
        <taxon>Bacteria</taxon>
        <taxon>Bacillati</taxon>
        <taxon>Actinomycetota</taxon>
        <taxon>Actinomycetes</taxon>
        <taxon>Cryptosporangiales</taxon>
        <taxon>Cryptosporangiaceae</taxon>
        <taxon>Cryptosporangium</taxon>
    </lineage>
</organism>
<sequence>MKRLFVLAAASAALLGATAGAATATPKPDVRTTLQQDANAILKQGSPGVLAQLSTTHGSTTVRAGFGNTATKEPVPWNAKFRIGSFTKTFVATTVLQLVGEGKVKLDAPIEKYLPGTVPNGKNITVRQLLQHTSGLADYLAAPEFAFLADREAFEKGRVRDFTAEQLVALGTKQKPLFAPGTNWQYSNTNFVLAGLLIKKVTGDDWRVQVNERIVRPLGLKDTTSPGTDHTVPEPHAIGYERFPGAGATPEDPRYGEAIDATELSSTWGDAAGEIISTTADGNRFLRALLSGKLLKPAQLAEMKKTVEAKPFAAIWPGARYGLGLMSATSPCGLIWGHGGDILGFKTRNGANEQGTRSVIVSLNTDSLKPLPGAPKLTQDVAVKLIQDGICAK</sequence>
<accession>A0ABN0UD57</accession>
<dbReference type="EMBL" id="BAAAGX010000014">
    <property type="protein sequence ID" value="GAA0246670.1"/>
    <property type="molecule type" value="Genomic_DNA"/>
</dbReference>